<evidence type="ECO:0000313" key="6">
    <source>
        <dbReference type="Proteomes" id="UP001472866"/>
    </source>
</evidence>
<dbReference type="PANTHER" id="PTHR18870:SF9">
    <property type="entry name" value="PROTEIN TAG-278-RELATED"/>
    <property type="match status" value="1"/>
</dbReference>
<feature type="domain" description="Protein FAM184A/B N-terminal" evidence="4">
    <location>
        <begin position="26"/>
        <end position="226"/>
    </location>
</feature>
<organism evidence="5 6">
    <name type="scientific">Chloropicon roscoffensis</name>
    <dbReference type="NCBI Taxonomy" id="1461544"/>
    <lineage>
        <taxon>Eukaryota</taxon>
        <taxon>Viridiplantae</taxon>
        <taxon>Chlorophyta</taxon>
        <taxon>Chloropicophyceae</taxon>
        <taxon>Chloropicales</taxon>
        <taxon>Chloropicaceae</taxon>
        <taxon>Chloropicon</taxon>
    </lineage>
</organism>
<feature type="compositionally biased region" description="Basic and acidic residues" evidence="3">
    <location>
        <begin position="639"/>
        <end position="654"/>
    </location>
</feature>
<proteinExistence type="predicted"/>
<feature type="region of interest" description="Disordered" evidence="3">
    <location>
        <begin position="710"/>
        <end position="838"/>
    </location>
</feature>
<evidence type="ECO:0000256" key="1">
    <source>
        <dbReference type="ARBA" id="ARBA00023054"/>
    </source>
</evidence>
<evidence type="ECO:0000256" key="2">
    <source>
        <dbReference type="SAM" id="Coils"/>
    </source>
</evidence>
<feature type="compositionally biased region" description="Basic and acidic residues" evidence="3">
    <location>
        <begin position="600"/>
        <end position="632"/>
    </location>
</feature>
<feature type="coiled-coil region" evidence="2">
    <location>
        <begin position="145"/>
        <end position="197"/>
    </location>
</feature>
<evidence type="ECO:0000313" key="5">
    <source>
        <dbReference type="EMBL" id="WZN61886.1"/>
    </source>
</evidence>
<feature type="compositionally biased region" description="Basic and acidic residues" evidence="3">
    <location>
        <begin position="824"/>
        <end position="838"/>
    </location>
</feature>
<evidence type="ECO:0000259" key="4">
    <source>
        <dbReference type="Pfam" id="PF15665"/>
    </source>
</evidence>
<feature type="compositionally biased region" description="Basic and acidic residues" evidence="3">
    <location>
        <begin position="798"/>
        <end position="816"/>
    </location>
</feature>
<feature type="region of interest" description="Disordered" evidence="3">
    <location>
        <begin position="1094"/>
        <end position="1114"/>
    </location>
</feature>
<dbReference type="EMBL" id="CP151505">
    <property type="protein sequence ID" value="WZN61886.1"/>
    <property type="molecule type" value="Genomic_DNA"/>
</dbReference>
<keyword evidence="6" id="KW-1185">Reference proteome</keyword>
<sequence length="1114" mass="127568">MTTGDAGKMEGIQNRMGKKIAQLTKVIYHLNNKNEDHEFDLQDVENQYECEIQNILQDTASKLNRFQAELRTKTDSQRVERATKKLEEEHARQVEAYDAEVRRLREKSMVTKANFETRVGALVNELQHVKGEFTARLLEFKAVSLKCEEAGVADARDKVLDLEQRLRKTREDSEAKLQQERNRYSEMLAERTTKEEELSVRLREMAAEVRRGKAEYDVAIEAERRRRQDEGEGGARRLAEALDECARERREAEEEWKAKVESLIDQIEGEKQRGKEEVGRLRGELEGCRAEASTARDEAASLGDTCKAQERKIADLERDIDQLKRRSEETRAALTADASAGAKDLTEKIEASLLAREALHRDLESARSDLEVTRESQRSLQRSLEDAKAKLLEETERAGKAEKLERKISSDLESVRSSRDKVRKDLEASKDESDRLRAALAKAKEGQGTEAGKAREQARKEGQRRMEQVQEEHRKRIAKMEKDHAQELEQRAKDAATRLGKSEDAMKQKMAALRKELENQLAQHAKEHKVSIAQLEEQKQLSENDLKGQISDLMQRLGEEAQERKEAMARSGEESERAAGDLRDARAKISQLEGAVKKHRDGEQGLRKRLQDMEQAAKDAGAREQKLERAKAELQAAKDASEEARRANSERAKQRLARELNDLDREWSKKAETRCKEAMAETVEKHAAEVCRIREELAAEKAAALEDLRSEGEKRVEAMGADHSAEVSRLENELLDERAGGKKRAAEDKAERERELRELKEAAEEDRRNLEAKHASAVELLERRRQAELESALEDAESERQKQERELRGRHADEVARMQGEQEELVRGHEATTKAREAEWEDRLAKKIGDLGTRHQGDLSALQKQLSDDFFAQIQVADLEHQKRQKALERDGDAARSECEEARRRGNDLEARLGRVTEERDAISSERTDLERALGREKRDHAESLQSLRREVEETLRRAEQKHEAAMADLARRRDEEAEEACRVHEGEVSELSEQMREMRTAHDLLAERFDSRESREEDLAEIERLKQESAGKDELLNDTMEKMKRLQIELLNREESYNKNFANGGSAPTKKTSGQDAILSWMLKNKKEARIDSARRKTGAGQPAMMARRQSMF</sequence>
<feature type="region of interest" description="Disordered" evidence="3">
    <location>
        <begin position="557"/>
        <end position="654"/>
    </location>
</feature>
<feature type="region of interest" description="Disordered" evidence="3">
    <location>
        <begin position="364"/>
        <end position="507"/>
    </location>
</feature>
<protein>
    <submittedName>
        <fullName evidence="5">FAM184 domain-containing protein</fullName>
    </submittedName>
</protein>
<evidence type="ECO:0000256" key="3">
    <source>
        <dbReference type="SAM" id="MobiDB-lite"/>
    </source>
</evidence>
<feature type="region of interest" description="Disordered" evidence="3">
    <location>
        <begin position="885"/>
        <end position="904"/>
    </location>
</feature>
<gene>
    <name evidence="5" type="ORF">HKI87_05g34210</name>
</gene>
<feature type="region of interest" description="Disordered" evidence="3">
    <location>
        <begin position="916"/>
        <end position="947"/>
    </location>
</feature>
<dbReference type="Pfam" id="PF15665">
    <property type="entry name" value="FAM184"/>
    <property type="match status" value="1"/>
</dbReference>
<feature type="compositionally biased region" description="Basic and acidic residues" evidence="3">
    <location>
        <begin position="723"/>
        <end position="788"/>
    </location>
</feature>
<dbReference type="Proteomes" id="UP001472866">
    <property type="component" value="Chromosome 05"/>
</dbReference>
<feature type="compositionally biased region" description="Basic and acidic residues" evidence="3">
    <location>
        <begin position="557"/>
        <end position="587"/>
    </location>
</feature>
<feature type="coiled-coil region" evidence="2">
    <location>
        <begin position="235"/>
        <end position="333"/>
    </location>
</feature>
<dbReference type="PANTHER" id="PTHR18870">
    <property type="entry name" value="PROTEIN TAG-278-RELATED"/>
    <property type="match status" value="1"/>
</dbReference>
<reference evidence="5 6" key="1">
    <citation type="submission" date="2024-03" db="EMBL/GenBank/DDBJ databases">
        <title>Complete genome sequence of the green alga Chloropicon roscoffensis RCC1871.</title>
        <authorList>
            <person name="Lemieux C."/>
            <person name="Pombert J.-F."/>
            <person name="Otis C."/>
            <person name="Turmel M."/>
        </authorList>
    </citation>
    <scope>NUCLEOTIDE SEQUENCE [LARGE SCALE GENOMIC DNA]</scope>
    <source>
        <strain evidence="5 6">RCC1871</strain>
    </source>
</reference>
<dbReference type="InterPro" id="IPR039478">
    <property type="entry name" value="FAM184A/B_N"/>
</dbReference>
<name>A0AAX4P744_9CHLO</name>
<keyword evidence="1 2" id="KW-0175">Coiled coil</keyword>
<accession>A0AAX4P744</accession>
<dbReference type="AlphaFoldDB" id="A0AAX4P744"/>
<dbReference type="Gene3D" id="1.10.287.1490">
    <property type="match status" value="1"/>
</dbReference>